<keyword evidence="1" id="KW-0812">Transmembrane</keyword>
<dbReference type="Pfam" id="PF06724">
    <property type="entry name" value="DUF1206"/>
    <property type="match status" value="3"/>
</dbReference>
<keyword evidence="1" id="KW-0472">Membrane</keyword>
<feature type="transmembrane region" description="Helical" evidence="1">
    <location>
        <begin position="67"/>
        <end position="88"/>
    </location>
</feature>
<feature type="transmembrane region" description="Helical" evidence="1">
    <location>
        <begin position="25"/>
        <end position="47"/>
    </location>
</feature>
<feature type="domain" description="DUF1206" evidence="2">
    <location>
        <begin position="109"/>
        <end position="174"/>
    </location>
</feature>
<name>A0A6I2FBH8_9MICO</name>
<evidence type="ECO:0000313" key="4">
    <source>
        <dbReference type="Proteomes" id="UP000431080"/>
    </source>
</evidence>
<protein>
    <submittedName>
        <fullName evidence="3">DUF1206 domain-containing protein</fullName>
    </submittedName>
</protein>
<reference evidence="3 4" key="1">
    <citation type="submission" date="2019-10" db="EMBL/GenBank/DDBJ databases">
        <authorList>
            <person name="Nie G."/>
            <person name="Ming H."/>
            <person name="Yi B."/>
        </authorList>
    </citation>
    <scope>NUCLEOTIDE SEQUENCE [LARGE SCALE GENOMIC DNA]</scope>
    <source>
        <strain evidence="3 4">CFH 90414</strain>
    </source>
</reference>
<dbReference type="RefSeq" id="WP_153685895.1">
    <property type="nucleotide sequence ID" value="NZ_WJIF01000013.1"/>
</dbReference>
<dbReference type="InterPro" id="IPR009597">
    <property type="entry name" value="DUF1206"/>
</dbReference>
<proteinExistence type="predicted"/>
<comment type="caution">
    <text evidence="3">The sequence shown here is derived from an EMBL/GenBank/DDBJ whole genome shotgun (WGS) entry which is preliminary data.</text>
</comment>
<gene>
    <name evidence="3" type="ORF">GE115_16730</name>
</gene>
<feature type="transmembrane region" description="Helical" evidence="1">
    <location>
        <begin position="191"/>
        <end position="219"/>
    </location>
</feature>
<feature type="domain" description="DUF1206" evidence="2">
    <location>
        <begin position="25"/>
        <end position="91"/>
    </location>
</feature>
<sequence length="269" mass="27768">MTPDTLKATANAAQNSRIFRTLARIGYVVLGIVHLIIGAIAISIAVGSGGGEADQGGAMEQISRVPFGVLVLWVIVIGLAALGIWQIVEAFLERDPDAKTRWGRRIKQVGTAIAYFAIAATALVSALGGSSDSSQSTTAFSAELLANPGGVVLLVLVGLVTVGVGVAFVVRGARKDFEKQLAIPPGKVGDGIRVFGVVGYVAKGIAVAVVGVLFVVAAITHDPEKAGGLDAALKSLAELPFGQVILWLVGAGIMIYGAYCFARARYARL</sequence>
<organism evidence="3 4">
    <name type="scientific">Agromyces agglutinans</name>
    <dbReference type="NCBI Taxonomy" id="2662258"/>
    <lineage>
        <taxon>Bacteria</taxon>
        <taxon>Bacillati</taxon>
        <taxon>Actinomycetota</taxon>
        <taxon>Actinomycetes</taxon>
        <taxon>Micrococcales</taxon>
        <taxon>Microbacteriaceae</taxon>
        <taxon>Agromyces</taxon>
    </lineage>
</organism>
<dbReference type="EMBL" id="WJIF01000013">
    <property type="protein sequence ID" value="MRG61504.1"/>
    <property type="molecule type" value="Genomic_DNA"/>
</dbReference>
<accession>A0A6I2FBH8</accession>
<feature type="domain" description="DUF1206" evidence="2">
    <location>
        <begin position="198"/>
        <end position="266"/>
    </location>
</feature>
<evidence type="ECO:0000259" key="2">
    <source>
        <dbReference type="Pfam" id="PF06724"/>
    </source>
</evidence>
<evidence type="ECO:0000256" key="1">
    <source>
        <dbReference type="SAM" id="Phobius"/>
    </source>
</evidence>
<dbReference type="Proteomes" id="UP000431080">
    <property type="component" value="Unassembled WGS sequence"/>
</dbReference>
<evidence type="ECO:0000313" key="3">
    <source>
        <dbReference type="EMBL" id="MRG61504.1"/>
    </source>
</evidence>
<keyword evidence="1" id="KW-1133">Transmembrane helix</keyword>
<feature type="transmembrane region" description="Helical" evidence="1">
    <location>
        <begin position="149"/>
        <end position="170"/>
    </location>
</feature>
<keyword evidence="4" id="KW-1185">Reference proteome</keyword>
<feature type="transmembrane region" description="Helical" evidence="1">
    <location>
        <begin position="239"/>
        <end position="262"/>
    </location>
</feature>
<feature type="transmembrane region" description="Helical" evidence="1">
    <location>
        <begin position="109"/>
        <end position="129"/>
    </location>
</feature>
<dbReference type="AlphaFoldDB" id="A0A6I2FBH8"/>